<sequence length="336" mass="37596">MTESSAAARKKSRASGIAAIVSDDFTHLLRIEDLRRRKNLTPWIRRKNSVPVDVRIRFRANGEHPLAAAEFRPFIEAARRPGSPQSEVRIHGVAEKFVLHVGGEGLLSALAFDRSIIRLRSELKRIQQVLGSFRVTLVSDSMAELSELYRLKLATGITLQGERPLTRRTRFRREIRDVLVLTNISGSALPMLEHALPFWSKGVQGFRFRHVYGQLSQRRVESALEMREWQLVVYRGHGSVAGGKLCLNLSDGAYAMPQLNTALYVHSACLAQGENLSLHDLPAQNTLTPLEYLSDFDDASLMVVLLERYQATGSLPAAIRAVQQIYPQFVCLSTGP</sequence>
<dbReference type="AlphaFoldDB" id="I4B8V5"/>
<gene>
    <name evidence="1" type="ordered locus">Turpa_3073</name>
</gene>
<dbReference type="EMBL" id="CP002959">
    <property type="protein sequence ID" value="AFM13712.1"/>
    <property type="molecule type" value="Genomic_DNA"/>
</dbReference>
<evidence type="ECO:0000313" key="1">
    <source>
        <dbReference type="EMBL" id="AFM13712.1"/>
    </source>
</evidence>
<organism evidence="1 2">
    <name type="scientific">Turneriella parva (strain ATCC BAA-1111 / DSM 21527 / NCTC 11395 / H)</name>
    <name type="common">Leptospira parva</name>
    <dbReference type="NCBI Taxonomy" id="869212"/>
    <lineage>
        <taxon>Bacteria</taxon>
        <taxon>Pseudomonadati</taxon>
        <taxon>Spirochaetota</taxon>
        <taxon>Spirochaetia</taxon>
        <taxon>Leptospirales</taxon>
        <taxon>Leptospiraceae</taxon>
        <taxon>Turneriella</taxon>
    </lineage>
</organism>
<dbReference type="STRING" id="869212.Turpa_3073"/>
<evidence type="ECO:0000313" key="2">
    <source>
        <dbReference type="Proteomes" id="UP000006048"/>
    </source>
</evidence>
<dbReference type="RefSeq" id="WP_014804213.1">
    <property type="nucleotide sequence ID" value="NC_018020.1"/>
</dbReference>
<reference evidence="1 2" key="1">
    <citation type="submission" date="2012-06" db="EMBL/GenBank/DDBJ databases">
        <title>The complete chromosome of genome of Turneriella parva DSM 21527.</title>
        <authorList>
            <consortium name="US DOE Joint Genome Institute (JGI-PGF)"/>
            <person name="Lucas S."/>
            <person name="Han J."/>
            <person name="Lapidus A."/>
            <person name="Bruce D."/>
            <person name="Goodwin L."/>
            <person name="Pitluck S."/>
            <person name="Peters L."/>
            <person name="Kyrpides N."/>
            <person name="Mavromatis K."/>
            <person name="Ivanova N."/>
            <person name="Mikhailova N."/>
            <person name="Chertkov O."/>
            <person name="Detter J.C."/>
            <person name="Tapia R."/>
            <person name="Han C."/>
            <person name="Land M."/>
            <person name="Hauser L."/>
            <person name="Markowitz V."/>
            <person name="Cheng J.-F."/>
            <person name="Hugenholtz P."/>
            <person name="Woyke T."/>
            <person name="Wu D."/>
            <person name="Gronow S."/>
            <person name="Wellnitz S."/>
            <person name="Brambilla E."/>
            <person name="Klenk H.-P."/>
            <person name="Eisen J.A."/>
        </authorList>
    </citation>
    <scope>NUCLEOTIDE SEQUENCE [LARGE SCALE GENOMIC DNA]</scope>
    <source>
        <strain evidence="2">ATCC BAA-1111 / DSM 21527 / NCTC 11395 / H</strain>
    </source>
</reference>
<keyword evidence="2" id="KW-1185">Reference proteome</keyword>
<dbReference type="HOGENOM" id="CLU_826228_0_0_12"/>
<name>I4B8V5_TURPD</name>
<accession>I4B8V5</accession>
<proteinExistence type="predicted"/>
<protein>
    <submittedName>
        <fullName evidence="1">Uncharacterized protein</fullName>
    </submittedName>
</protein>
<dbReference type="KEGG" id="tpx:Turpa_3073"/>
<dbReference type="Proteomes" id="UP000006048">
    <property type="component" value="Chromosome"/>
</dbReference>